<dbReference type="Gene3D" id="3.30.1330.70">
    <property type="entry name" value="Holliday junction resolvase RusA"/>
    <property type="match status" value="1"/>
</dbReference>
<evidence type="ECO:0000313" key="1">
    <source>
        <dbReference type="EMBL" id="DAD89714.1"/>
    </source>
</evidence>
<dbReference type="EMBL" id="BK015068">
    <property type="protein sequence ID" value="DAD89714.1"/>
    <property type="molecule type" value="Genomic_DNA"/>
</dbReference>
<reference evidence="1" key="1">
    <citation type="journal article" date="2021" name="Proc. Natl. Acad. Sci. U.S.A.">
        <title>A Catalog of Tens of Thousands of Viruses from Human Metagenomes Reveals Hidden Associations with Chronic Diseases.</title>
        <authorList>
            <person name="Tisza M.J."/>
            <person name="Buck C.B."/>
        </authorList>
    </citation>
    <scope>NUCLEOTIDE SEQUENCE</scope>
    <source>
        <strain evidence="1">CtWDo30</strain>
    </source>
</reference>
<proteinExistence type="predicted"/>
<dbReference type="GO" id="GO:0006281">
    <property type="term" value="P:DNA repair"/>
    <property type="evidence" value="ECO:0007669"/>
    <property type="project" value="InterPro"/>
</dbReference>
<dbReference type="GO" id="GO:0006310">
    <property type="term" value="P:DNA recombination"/>
    <property type="evidence" value="ECO:0007669"/>
    <property type="project" value="InterPro"/>
</dbReference>
<accession>A0A8S5N610</accession>
<dbReference type="GO" id="GO:0000287">
    <property type="term" value="F:magnesium ion binding"/>
    <property type="evidence" value="ECO:0007669"/>
    <property type="project" value="InterPro"/>
</dbReference>
<protein>
    <submittedName>
        <fullName evidence="1">Endodeoxyribonuclease RusA</fullName>
    </submittedName>
</protein>
<sequence>MQHKFTVKGTLPGLNSYLKAERSFSKGHSCGNDMKQQYQMLISNAIRCQLKRLHIDKPVYIRYAYYEPNKRRDLDNVAAVAHKFIQDALVKCRVIDNDGWQNIVGFEDRFHVDRTHPRIEVTLIEAGGVGEG</sequence>
<dbReference type="InterPro" id="IPR036614">
    <property type="entry name" value="RusA-like_sf"/>
</dbReference>
<dbReference type="SUPFAM" id="SSF103084">
    <property type="entry name" value="Holliday junction resolvase RusA"/>
    <property type="match status" value="1"/>
</dbReference>
<name>A0A8S5N610_9CAUD</name>
<dbReference type="Pfam" id="PF05866">
    <property type="entry name" value="RusA"/>
    <property type="match status" value="1"/>
</dbReference>
<dbReference type="InterPro" id="IPR008822">
    <property type="entry name" value="Endonuclease_RusA-like"/>
</dbReference>
<organism evidence="1">
    <name type="scientific">Siphoviridae sp. ctWDo30</name>
    <dbReference type="NCBI Taxonomy" id="2826360"/>
    <lineage>
        <taxon>Viruses</taxon>
        <taxon>Duplodnaviria</taxon>
        <taxon>Heunggongvirae</taxon>
        <taxon>Uroviricota</taxon>
        <taxon>Caudoviricetes</taxon>
    </lineage>
</organism>